<dbReference type="PANTHER" id="PTHR46300:SF7">
    <property type="entry name" value="P450, PUTATIVE (EUROFUNG)-RELATED"/>
    <property type="match status" value="1"/>
</dbReference>
<sequence length="404" mass="45643">MISLMSYGNYWRLCRRIFQQHFNYESAKNYRPIMYEKVHLYLSALLESPDNFASHNKMLSTSFTTSIMYGYQIKSVDDPLIAAANRSLFLAAGLVTLNGSIVNLFPFLARIPLWLSGPMKSRRVAAEAEELVKYMQESMLMFVNGSIKSGTAVPSLMTDFVEKHITSPASPEKEKAMQDVALTTYAGATGTTIAFTSTFLYLMATHPEVQRKAQAEIDRVIVSSRLPEFEDRPALLYLEAIYREVMRWNQSLPLALPHTSTEDDYYKGYFIPKGTAVFGNVWAMNHDENIYAEPFVFKPERFFEENGELNKNDRILNYGFGRRICVGKAVASSFVWLTMACTLASFNIGKAKDEFGNEVEPNGEYGTEGLITHKTEYKCSILPRSQTHRDIILAEKDTSVGAAV</sequence>
<evidence type="ECO:0000256" key="5">
    <source>
        <dbReference type="ARBA" id="ARBA00022723"/>
    </source>
</evidence>
<dbReference type="GO" id="GO:0016705">
    <property type="term" value="F:oxidoreductase activity, acting on paired donors, with incorporation or reduction of molecular oxygen"/>
    <property type="evidence" value="ECO:0007669"/>
    <property type="project" value="InterPro"/>
</dbReference>
<evidence type="ECO:0000256" key="10">
    <source>
        <dbReference type="SAM" id="Phobius"/>
    </source>
</evidence>
<dbReference type="AlphaFoldDB" id="A0A0D2PFJ5"/>
<evidence type="ECO:0000256" key="4">
    <source>
        <dbReference type="ARBA" id="ARBA00022617"/>
    </source>
</evidence>
<feature type="transmembrane region" description="Helical" evidence="10">
    <location>
        <begin position="180"/>
        <end position="202"/>
    </location>
</feature>
<keyword evidence="10" id="KW-0812">Transmembrane</keyword>
<keyword evidence="4 9" id="KW-0349">Heme</keyword>
<accession>A0A0D2PFJ5</accession>
<protein>
    <recommendedName>
        <fullName evidence="13">Cytochrome P450</fullName>
    </recommendedName>
</protein>
<dbReference type="Proteomes" id="UP000054270">
    <property type="component" value="Unassembled WGS sequence"/>
</dbReference>
<keyword evidence="6" id="KW-0560">Oxidoreductase</keyword>
<evidence type="ECO:0000313" key="12">
    <source>
        <dbReference type="Proteomes" id="UP000054270"/>
    </source>
</evidence>
<dbReference type="STRING" id="945553.A0A0D2PFJ5"/>
<dbReference type="Gene3D" id="1.10.630.10">
    <property type="entry name" value="Cytochrome P450"/>
    <property type="match status" value="1"/>
</dbReference>
<dbReference type="PANTHER" id="PTHR46300">
    <property type="entry name" value="P450, PUTATIVE (EUROFUNG)-RELATED-RELATED"/>
    <property type="match status" value="1"/>
</dbReference>
<comment type="pathway">
    <text evidence="2">Secondary metabolite biosynthesis.</text>
</comment>
<evidence type="ECO:0000256" key="1">
    <source>
        <dbReference type="ARBA" id="ARBA00001971"/>
    </source>
</evidence>
<evidence type="ECO:0000256" key="7">
    <source>
        <dbReference type="ARBA" id="ARBA00023004"/>
    </source>
</evidence>
<feature type="transmembrane region" description="Helical" evidence="10">
    <location>
        <begin position="88"/>
        <end position="109"/>
    </location>
</feature>
<feature type="binding site" description="axial binding residue" evidence="9">
    <location>
        <position position="325"/>
    </location>
    <ligand>
        <name>heme</name>
        <dbReference type="ChEBI" id="CHEBI:30413"/>
    </ligand>
    <ligandPart>
        <name>Fe</name>
        <dbReference type="ChEBI" id="CHEBI:18248"/>
    </ligandPart>
</feature>
<evidence type="ECO:0000256" key="2">
    <source>
        <dbReference type="ARBA" id="ARBA00005179"/>
    </source>
</evidence>
<dbReference type="Pfam" id="PF00067">
    <property type="entry name" value="p450"/>
    <property type="match status" value="1"/>
</dbReference>
<evidence type="ECO:0000256" key="6">
    <source>
        <dbReference type="ARBA" id="ARBA00023002"/>
    </source>
</evidence>
<dbReference type="InterPro" id="IPR036396">
    <property type="entry name" value="Cyt_P450_sf"/>
</dbReference>
<gene>
    <name evidence="11" type="ORF">HYPSUDRAFT_176503</name>
</gene>
<organism evidence="11 12">
    <name type="scientific">Hypholoma sublateritium (strain FD-334 SS-4)</name>
    <dbReference type="NCBI Taxonomy" id="945553"/>
    <lineage>
        <taxon>Eukaryota</taxon>
        <taxon>Fungi</taxon>
        <taxon>Dikarya</taxon>
        <taxon>Basidiomycota</taxon>
        <taxon>Agaricomycotina</taxon>
        <taxon>Agaricomycetes</taxon>
        <taxon>Agaricomycetidae</taxon>
        <taxon>Agaricales</taxon>
        <taxon>Agaricineae</taxon>
        <taxon>Strophariaceae</taxon>
        <taxon>Hypholoma</taxon>
    </lineage>
</organism>
<evidence type="ECO:0000313" key="11">
    <source>
        <dbReference type="EMBL" id="KJA29524.1"/>
    </source>
</evidence>
<keyword evidence="10" id="KW-1133">Transmembrane helix</keyword>
<keyword evidence="7 9" id="KW-0408">Iron</keyword>
<keyword evidence="8" id="KW-0503">Monooxygenase</keyword>
<dbReference type="OMA" id="WISESVQ"/>
<dbReference type="EMBL" id="KN817519">
    <property type="protein sequence ID" value="KJA29524.1"/>
    <property type="molecule type" value="Genomic_DNA"/>
</dbReference>
<evidence type="ECO:0000256" key="8">
    <source>
        <dbReference type="ARBA" id="ARBA00023033"/>
    </source>
</evidence>
<evidence type="ECO:0000256" key="3">
    <source>
        <dbReference type="ARBA" id="ARBA00010617"/>
    </source>
</evidence>
<comment type="cofactor">
    <cofactor evidence="1 9">
        <name>heme</name>
        <dbReference type="ChEBI" id="CHEBI:30413"/>
    </cofactor>
</comment>
<dbReference type="InterPro" id="IPR001128">
    <property type="entry name" value="Cyt_P450"/>
</dbReference>
<dbReference type="OrthoDB" id="2789670at2759"/>
<dbReference type="PRINTS" id="PR00463">
    <property type="entry name" value="EP450I"/>
</dbReference>
<dbReference type="GO" id="GO:0005506">
    <property type="term" value="F:iron ion binding"/>
    <property type="evidence" value="ECO:0007669"/>
    <property type="project" value="InterPro"/>
</dbReference>
<evidence type="ECO:0000256" key="9">
    <source>
        <dbReference type="PIRSR" id="PIRSR602401-1"/>
    </source>
</evidence>
<keyword evidence="12" id="KW-1185">Reference proteome</keyword>
<dbReference type="GO" id="GO:0020037">
    <property type="term" value="F:heme binding"/>
    <property type="evidence" value="ECO:0007669"/>
    <property type="project" value="InterPro"/>
</dbReference>
<evidence type="ECO:0008006" key="13">
    <source>
        <dbReference type="Google" id="ProtNLM"/>
    </source>
</evidence>
<keyword evidence="5 9" id="KW-0479">Metal-binding</keyword>
<name>A0A0D2PFJ5_HYPSF</name>
<dbReference type="InterPro" id="IPR002401">
    <property type="entry name" value="Cyt_P450_E_grp-I"/>
</dbReference>
<keyword evidence="10" id="KW-0472">Membrane</keyword>
<dbReference type="InterPro" id="IPR050364">
    <property type="entry name" value="Cytochrome_P450_fung"/>
</dbReference>
<reference evidence="12" key="1">
    <citation type="submission" date="2014-04" db="EMBL/GenBank/DDBJ databases">
        <title>Evolutionary Origins and Diversification of the Mycorrhizal Mutualists.</title>
        <authorList>
            <consortium name="DOE Joint Genome Institute"/>
            <consortium name="Mycorrhizal Genomics Consortium"/>
            <person name="Kohler A."/>
            <person name="Kuo A."/>
            <person name="Nagy L.G."/>
            <person name="Floudas D."/>
            <person name="Copeland A."/>
            <person name="Barry K.W."/>
            <person name="Cichocki N."/>
            <person name="Veneault-Fourrey C."/>
            <person name="LaButti K."/>
            <person name="Lindquist E.A."/>
            <person name="Lipzen A."/>
            <person name="Lundell T."/>
            <person name="Morin E."/>
            <person name="Murat C."/>
            <person name="Riley R."/>
            <person name="Ohm R."/>
            <person name="Sun H."/>
            <person name="Tunlid A."/>
            <person name="Henrissat B."/>
            <person name="Grigoriev I.V."/>
            <person name="Hibbett D.S."/>
            <person name="Martin F."/>
        </authorList>
    </citation>
    <scope>NUCLEOTIDE SEQUENCE [LARGE SCALE GENOMIC DNA]</scope>
    <source>
        <strain evidence="12">FD-334 SS-4</strain>
    </source>
</reference>
<dbReference type="GO" id="GO:0004497">
    <property type="term" value="F:monooxygenase activity"/>
    <property type="evidence" value="ECO:0007669"/>
    <property type="project" value="UniProtKB-KW"/>
</dbReference>
<comment type="similarity">
    <text evidence="3">Belongs to the cytochrome P450 family.</text>
</comment>
<proteinExistence type="inferred from homology"/>
<dbReference type="CDD" id="cd11065">
    <property type="entry name" value="CYP64-like"/>
    <property type="match status" value="1"/>
</dbReference>
<dbReference type="SUPFAM" id="SSF48264">
    <property type="entry name" value="Cytochrome P450"/>
    <property type="match status" value="1"/>
</dbReference>